<dbReference type="AlphaFoldDB" id="A0A150KN53"/>
<dbReference type="EMBL" id="LQYN01000073">
    <property type="protein sequence ID" value="KYD00150.1"/>
    <property type="molecule type" value="Genomic_DNA"/>
</dbReference>
<keyword evidence="2" id="KW-0378">Hydrolase</keyword>
<evidence type="ECO:0000313" key="3">
    <source>
        <dbReference type="Proteomes" id="UP000075666"/>
    </source>
</evidence>
<evidence type="ECO:0000313" key="1">
    <source>
        <dbReference type="EMBL" id="KYD00150.1"/>
    </source>
</evidence>
<dbReference type="RefSeq" id="WP_066233440.1">
    <property type="nucleotide sequence ID" value="NZ_CP066701.1"/>
</dbReference>
<keyword evidence="2" id="KW-0031">Aminopeptidase</keyword>
<dbReference type="GO" id="GO:0004177">
    <property type="term" value="F:aminopeptidase activity"/>
    <property type="evidence" value="ECO:0007669"/>
    <property type="project" value="UniProtKB-KW"/>
</dbReference>
<reference evidence="1 3" key="1">
    <citation type="submission" date="2016-01" db="EMBL/GenBank/DDBJ databases">
        <title>Genome Sequences of Twelve Sporeforming Bacillus Species Isolated from Foods.</title>
        <authorList>
            <person name="Berendsen E.M."/>
            <person name="Wells-Bennik M.H."/>
            <person name="Krawcyk A.O."/>
            <person name="De Jong A."/>
            <person name="Holsappel S."/>
            <person name="Eijlander R.T."/>
            <person name="Kuipers O.P."/>
        </authorList>
    </citation>
    <scope>NUCLEOTIDE SEQUENCE [LARGE SCALE GENOMIC DNA]</scope>
    <source>
        <strain evidence="1 3">B4102</strain>
    </source>
</reference>
<keyword evidence="2" id="KW-0645">Protease</keyword>
<organism evidence="1 3">
    <name type="scientific">Heyndrickxia sporothermodurans</name>
    <dbReference type="NCBI Taxonomy" id="46224"/>
    <lineage>
        <taxon>Bacteria</taxon>
        <taxon>Bacillati</taxon>
        <taxon>Bacillota</taxon>
        <taxon>Bacilli</taxon>
        <taxon>Bacillales</taxon>
        <taxon>Bacillaceae</taxon>
        <taxon>Heyndrickxia</taxon>
    </lineage>
</organism>
<protein>
    <submittedName>
        <fullName evidence="2">Methionine aminopeptidase</fullName>
    </submittedName>
</protein>
<reference evidence="2 4" key="2">
    <citation type="submission" date="2020-12" db="EMBL/GenBank/DDBJ databases">
        <title>Taxonomic evaluation of the Bacillus sporothermodurans group of bacteria based on whole genome sequences.</title>
        <authorList>
            <person name="Fiedler G."/>
            <person name="Herbstmann A.-D."/>
            <person name="Doll E."/>
            <person name="Wenning M."/>
            <person name="Brinks E."/>
            <person name="Kabisch J."/>
            <person name="Breitenwieser F."/>
            <person name="Lappann M."/>
            <person name="Boehnlein C."/>
            <person name="Franz C."/>
        </authorList>
    </citation>
    <scope>NUCLEOTIDE SEQUENCE [LARGE SCALE GENOMIC DNA]</scope>
    <source>
        <strain evidence="2 4">DSM 10599</strain>
    </source>
</reference>
<dbReference type="InterPro" id="IPR036410">
    <property type="entry name" value="HSP_DnaJ_Cys-rich_dom_sf"/>
</dbReference>
<name>A0A150KN53_9BACI</name>
<dbReference type="PATRIC" id="fig|46224.3.peg.3892"/>
<evidence type="ECO:0000313" key="4">
    <source>
        <dbReference type="Proteomes" id="UP000595512"/>
    </source>
</evidence>
<keyword evidence="3" id="KW-1185">Reference proteome</keyword>
<sequence>MGIFNAFSNWKTERYERHIEEMHDLGKCPDCRGRGFTLPLNAYAAVYECPGCNGSGLYSDWSEMNS</sequence>
<gene>
    <name evidence="1" type="ORF">B4102_1162</name>
    <name evidence="2" type="ORF">JGZ69_20145</name>
</gene>
<dbReference type="STRING" id="46224.B4102_1162"/>
<dbReference type="Proteomes" id="UP000595512">
    <property type="component" value="Chromosome"/>
</dbReference>
<dbReference type="EMBL" id="CP066701">
    <property type="protein sequence ID" value="QQX25001.1"/>
    <property type="molecule type" value="Genomic_DNA"/>
</dbReference>
<accession>A0A150KN53</accession>
<dbReference type="KEGG" id="hspo:JGZ69_20145"/>
<proteinExistence type="predicted"/>
<dbReference type="Proteomes" id="UP000075666">
    <property type="component" value="Unassembled WGS sequence"/>
</dbReference>
<dbReference type="OrthoDB" id="2882832at2"/>
<evidence type="ECO:0000313" key="2">
    <source>
        <dbReference type="EMBL" id="QQX25001.1"/>
    </source>
</evidence>
<dbReference type="SUPFAM" id="SSF57938">
    <property type="entry name" value="DnaJ/Hsp40 cysteine-rich domain"/>
    <property type="match status" value="1"/>
</dbReference>